<dbReference type="CDD" id="cd08977">
    <property type="entry name" value="SusD"/>
    <property type="match status" value="1"/>
</dbReference>
<reference evidence="10" key="1">
    <citation type="submission" date="2016-10" db="EMBL/GenBank/DDBJ databases">
        <authorList>
            <person name="Varghese N."/>
            <person name="Submissions S."/>
        </authorList>
    </citation>
    <scope>NUCLEOTIDE SEQUENCE [LARGE SCALE GENOMIC DNA]</scope>
    <source>
        <strain evidence="10">Jip14</strain>
    </source>
</reference>
<name>A0A1H7TXA8_9SPHI</name>
<dbReference type="Proteomes" id="UP000198916">
    <property type="component" value="Unassembled WGS sequence"/>
</dbReference>
<keyword evidence="5" id="KW-0998">Cell outer membrane</keyword>
<evidence type="ECO:0000256" key="1">
    <source>
        <dbReference type="ARBA" id="ARBA00004442"/>
    </source>
</evidence>
<feature type="chain" id="PRO_5011697466" evidence="6">
    <location>
        <begin position="22"/>
        <end position="451"/>
    </location>
</feature>
<comment type="subcellular location">
    <subcellularLocation>
        <location evidence="1">Cell outer membrane</location>
    </subcellularLocation>
</comment>
<dbReference type="EMBL" id="FNZR01000012">
    <property type="protein sequence ID" value="SEL89098.1"/>
    <property type="molecule type" value="Genomic_DNA"/>
</dbReference>
<evidence type="ECO:0000256" key="6">
    <source>
        <dbReference type="SAM" id="SignalP"/>
    </source>
</evidence>
<proteinExistence type="inferred from homology"/>
<gene>
    <name evidence="9" type="ORF">SAMN05421740_112133</name>
</gene>
<dbReference type="STRING" id="332977.SAMN05421740_112133"/>
<organism evidence="9 10">
    <name type="scientific">Parapedobacter koreensis</name>
    <dbReference type="NCBI Taxonomy" id="332977"/>
    <lineage>
        <taxon>Bacteria</taxon>
        <taxon>Pseudomonadati</taxon>
        <taxon>Bacteroidota</taxon>
        <taxon>Sphingobacteriia</taxon>
        <taxon>Sphingobacteriales</taxon>
        <taxon>Sphingobacteriaceae</taxon>
        <taxon>Parapedobacter</taxon>
    </lineage>
</organism>
<feature type="domain" description="RagB/SusD" evidence="7">
    <location>
        <begin position="313"/>
        <end position="451"/>
    </location>
</feature>
<evidence type="ECO:0000313" key="9">
    <source>
        <dbReference type="EMBL" id="SEL89098.1"/>
    </source>
</evidence>
<feature type="domain" description="SusD-like N-terminal" evidence="8">
    <location>
        <begin position="24"/>
        <end position="221"/>
    </location>
</feature>
<dbReference type="Pfam" id="PF07980">
    <property type="entry name" value="SusD_RagB"/>
    <property type="match status" value="1"/>
</dbReference>
<evidence type="ECO:0000256" key="2">
    <source>
        <dbReference type="ARBA" id="ARBA00006275"/>
    </source>
</evidence>
<dbReference type="AlphaFoldDB" id="A0A1H7TXA8"/>
<keyword evidence="10" id="KW-1185">Reference proteome</keyword>
<dbReference type="SUPFAM" id="SSF48452">
    <property type="entry name" value="TPR-like"/>
    <property type="match status" value="1"/>
</dbReference>
<dbReference type="Gene3D" id="1.25.40.390">
    <property type="match status" value="1"/>
</dbReference>
<dbReference type="InterPro" id="IPR011990">
    <property type="entry name" value="TPR-like_helical_dom_sf"/>
</dbReference>
<dbReference type="RefSeq" id="WP_177181261.1">
    <property type="nucleotide sequence ID" value="NZ_FNZR01000012.1"/>
</dbReference>
<dbReference type="InterPro" id="IPR012944">
    <property type="entry name" value="SusD_RagB_dom"/>
</dbReference>
<evidence type="ECO:0000256" key="3">
    <source>
        <dbReference type="ARBA" id="ARBA00022729"/>
    </source>
</evidence>
<evidence type="ECO:0000313" key="10">
    <source>
        <dbReference type="Proteomes" id="UP000198916"/>
    </source>
</evidence>
<keyword evidence="3 6" id="KW-0732">Signal</keyword>
<accession>A0A1H7TXA8</accession>
<evidence type="ECO:0000259" key="7">
    <source>
        <dbReference type="Pfam" id="PF07980"/>
    </source>
</evidence>
<sequence>MKKKKYIITLSLCFTLLAPTACDFLDIPLPKDQLVQDNVYTTDQSAIAAVAGVYEGMINASGQLGNLNIALELCADNLAFSGNDNGYVQFFEGNVQENNSYVQNLWTAFYRNIYRCNAVLEGLPAATNVSPELRDQLRGELLALRAFCYFYLINLWEDVPLITGTDYRVNQGLGRTPTTDIQEVMLRDLEEAKGLLTSDYPSSDRGRINLRAVQALLARIYASLENWQEAASLAGDIMSDATYELEGSEDVYKVGSRETIWQLIPYNFPAQAPTHIPGNPGIVPTYYLTPDLIDTFMPDDKRLQAWTGMNTVGEASYYYSRKYRVTTGNNPVTEALVVFRLAELYLIRAEANAILGNEEEALLDLQAVRSRAGLGDIEVQGEALLRAITDERRRELFAEWGFRWLDLRRTGTADDVLGAAKPGWLPTDALWPLPINEMERNPYLVPQNPGY</sequence>
<protein>
    <submittedName>
        <fullName evidence="9">RagB/SusD domain-containing protein</fullName>
    </submittedName>
</protein>
<keyword evidence="4" id="KW-0472">Membrane</keyword>
<comment type="similarity">
    <text evidence="2">Belongs to the SusD family.</text>
</comment>
<evidence type="ECO:0000256" key="5">
    <source>
        <dbReference type="ARBA" id="ARBA00023237"/>
    </source>
</evidence>
<dbReference type="Pfam" id="PF14322">
    <property type="entry name" value="SusD-like_3"/>
    <property type="match status" value="1"/>
</dbReference>
<evidence type="ECO:0000259" key="8">
    <source>
        <dbReference type="Pfam" id="PF14322"/>
    </source>
</evidence>
<dbReference type="InterPro" id="IPR033985">
    <property type="entry name" value="SusD-like_N"/>
</dbReference>
<evidence type="ECO:0000256" key="4">
    <source>
        <dbReference type="ARBA" id="ARBA00023136"/>
    </source>
</evidence>
<feature type="signal peptide" evidence="6">
    <location>
        <begin position="1"/>
        <end position="21"/>
    </location>
</feature>
<dbReference type="GO" id="GO:0009279">
    <property type="term" value="C:cell outer membrane"/>
    <property type="evidence" value="ECO:0007669"/>
    <property type="project" value="UniProtKB-SubCell"/>
</dbReference>